<name>A0A8A4ZA44_9MICO</name>
<dbReference type="GO" id="GO:0005829">
    <property type="term" value="C:cytosol"/>
    <property type="evidence" value="ECO:0007669"/>
    <property type="project" value="TreeGrafter"/>
</dbReference>
<dbReference type="PANTHER" id="PTHR42686">
    <property type="entry name" value="GH17980P-RELATED"/>
    <property type="match status" value="1"/>
</dbReference>
<evidence type="ECO:0000313" key="2">
    <source>
        <dbReference type="EMBL" id="QTE27899.1"/>
    </source>
</evidence>
<dbReference type="Proteomes" id="UP000663937">
    <property type="component" value="Chromosome"/>
</dbReference>
<dbReference type="GO" id="GO:0016491">
    <property type="term" value="F:oxidoreductase activity"/>
    <property type="evidence" value="ECO:0007669"/>
    <property type="project" value="InterPro"/>
</dbReference>
<organism evidence="2 3">
    <name type="scientific">Pengzhenrongella sicca</name>
    <dbReference type="NCBI Taxonomy" id="2819238"/>
    <lineage>
        <taxon>Bacteria</taxon>
        <taxon>Bacillati</taxon>
        <taxon>Actinomycetota</taxon>
        <taxon>Actinomycetes</taxon>
        <taxon>Micrococcales</taxon>
        <taxon>Pengzhenrongella</taxon>
    </lineage>
</organism>
<evidence type="ECO:0000313" key="3">
    <source>
        <dbReference type="Proteomes" id="UP000663937"/>
    </source>
</evidence>
<dbReference type="InterPro" id="IPR044477">
    <property type="entry name" value="FDH-like"/>
</dbReference>
<keyword evidence="3" id="KW-1185">Reference proteome</keyword>
<dbReference type="InterPro" id="IPR023210">
    <property type="entry name" value="NADP_OxRdtase_dom"/>
</dbReference>
<sequence length="330" mass="35212">MPARLRTRPVGSTGLRATEIGFGAASLGNLYRRTGEDEAANAVARAWQRGIRYFDTAPHYGLGLSELRLGRALAAYPRDEFVVSTKVGRLLEPNPRPTALDTDGFIVPGDVHRVWDFSRDGVRRSLDASLERLGLDHVDIVYAHDPDQFRESAARDALDALGELRADGVVRAIGVGTNVTHQLAGLFADGLLDVAMVAGRYTLMDQSALATALEPARRAGGSIIAVAVFNSGLLSTPRPAPEAKYDYGRASPELVARANRLADICESHGTSLPAAAIAFPLQHPAVTSVALGMRNAAQVDSNLDRFASPVPQALWTELVDAGLVSPESIT</sequence>
<dbReference type="Pfam" id="PF00248">
    <property type="entry name" value="Aldo_ket_red"/>
    <property type="match status" value="1"/>
</dbReference>
<accession>A0A8A4ZA44</accession>
<dbReference type="AlphaFoldDB" id="A0A8A4ZA44"/>
<dbReference type="PANTHER" id="PTHR42686:SF1">
    <property type="entry name" value="GH17980P-RELATED"/>
    <property type="match status" value="1"/>
</dbReference>
<evidence type="ECO:0000259" key="1">
    <source>
        <dbReference type="Pfam" id="PF00248"/>
    </source>
</evidence>
<dbReference type="Gene3D" id="3.20.20.100">
    <property type="entry name" value="NADP-dependent oxidoreductase domain"/>
    <property type="match status" value="1"/>
</dbReference>
<reference evidence="2" key="1">
    <citation type="submission" date="2021-03" db="EMBL/GenBank/DDBJ databases">
        <title>Pengzhenrongella sicca gen. nov., sp. nov., a new member of suborder Micrococcineae isolated from High-Arctic tundra soil.</title>
        <authorList>
            <person name="Peng F."/>
        </authorList>
    </citation>
    <scope>NUCLEOTIDE SEQUENCE</scope>
    <source>
        <strain evidence="2">LRZ-2</strain>
    </source>
</reference>
<protein>
    <submittedName>
        <fullName evidence="2">Aldo/keto reductase</fullName>
    </submittedName>
</protein>
<dbReference type="EMBL" id="CP071868">
    <property type="protein sequence ID" value="QTE27899.1"/>
    <property type="molecule type" value="Genomic_DNA"/>
</dbReference>
<dbReference type="InterPro" id="IPR020471">
    <property type="entry name" value="AKR"/>
</dbReference>
<feature type="domain" description="NADP-dependent oxidoreductase" evidence="1">
    <location>
        <begin position="19"/>
        <end position="316"/>
    </location>
</feature>
<dbReference type="SUPFAM" id="SSF51430">
    <property type="entry name" value="NAD(P)-linked oxidoreductase"/>
    <property type="match status" value="1"/>
</dbReference>
<dbReference type="InterPro" id="IPR036812">
    <property type="entry name" value="NAD(P)_OxRdtase_dom_sf"/>
</dbReference>
<proteinExistence type="predicted"/>
<gene>
    <name evidence="2" type="ORF">J4E96_10775</name>
</gene>
<dbReference type="KEGG" id="psic:J4E96_10775"/>
<dbReference type="CDD" id="cd19162">
    <property type="entry name" value="AKR_FDH"/>
    <property type="match status" value="1"/>
</dbReference>